<evidence type="ECO:0000313" key="8">
    <source>
        <dbReference type="EMBL" id="KMY32811.1"/>
    </source>
</evidence>
<keyword evidence="3" id="KW-0378">Hydrolase</keyword>
<dbReference type="InterPro" id="IPR000432">
    <property type="entry name" value="DNA_mismatch_repair_MutS_C"/>
</dbReference>
<dbReference type="AlphaFoldDB" id="A0A0K9FF88"/>
<dbReference type="GO" id="GO:0005524">
    <property type="term" value="F:ATP binding"/>
    <property type="evidence" value="ECO:0007669"/>
    <property type="project" value="UniProtKB-KW"/>
</dbReference>
<dbReference type="FunFam" id="3.40.50.300:FF:000830">
    <property type="entry name" value="Endonuclease MutS2"/>
    <property type="match status" value="1"/>
</dbReference>
<dbReference type="InterPro" id="IPR007696">
    <property type="entry name" value="DNA_mismatch_repair_MutS_core"/>
</dbReference>
<dbReference type="Pfam" id="PF00488">
    <property type="entry name" value="MutS_V"/>
    <property type="match status" value="1"/>
</dbReference>
<dbReference type="InterPro" id="IPR027417">
    <property type="entry name" value="P-loop_NTPase"/>
</dbReference>
<keyword evidence="1" id="KW-0699">rRNA-binding</keyword>
<dbReference type="GO" id="GO:0019843">
    <property type="term" value="F:rRNA binding"/>
    <property type="evidence" value="ECO:0007669"/>
    <property type="project" value="UniProtKB-KW"/>
</dbReference>
<dbReference type="Gene3D" id="1.10.1420.10">
    <property type="match status" value="2"/>
</dbReference>
<name>A0A0K9FF88_9BACI</name>
<dbReference type="InterPro" id="IPR005747">
    <property type="entry name" value="MutS2"/>
</dbReference>
<evidence type="ECO:0000256" key="5">
    <source>
        <dbReference type="ARBA" id="ARBA00022884"/>
    </source>
</evidence>
<organism evidence="8 9">
    <name type="scientific">Lysinibacillus xylanilyticus</name>
    <dbReference type="NCBI Taxonomy" id="582475"/>
    <lineage>
        <taxon>Bacteria</taxon>
        <taxon>Bacillati</taxon>
        <taxon>Bacillota</taxon>
        <taxon>Bacilli</taxon>
        <taxon>Bacillales</taxon>
        <taxon>Bacillaceae</taxon>
        <taxon>Lysinibacillus</taxon>
    </lineage>
</organism>
<dbReference type="EMBL" id="LFXJ01000005">
    <property type="protein sequence ID" value="KMY32811.1"/>
    <property type="molecule type" value="Genomic_DNA"/>
</dbReference>
<dbReference type="InterPro" id="IPR036187">
    <property type="entry name" value="DNA_mismatch_repair_MutS_sf"/>
</dbReference>
<dbReference type="PANTHER" id="PTHR48466">
    <property type="entry name" value="OS10G0509000 PROTEIN-RELATED"/>
    <property type="match status" value="1"/>
</dbReference>
<keyword evidence="6" id="KW-0238">DNA-binding</keyword>
<keyword evidence="5" id="KW-0694">RNA-binding</keyword>
<dbReference type="Proteomes" id="UP000037326">
    <property type="component" value="Unassembled WGS sequence"/>
</dbReference>
<dbReference type="SMART" id="SM00533">
    <property type="entry name" value="MUTSd"/>
    <property type="match status" value="1"/>
</dbReference>
<dbReference type="NCBIfam" id="TIGR01069">
    <property type="entry name" value="mutS2"/>
    <property type="match status" value="1"/>
</dbReference>
<protein>
    <submittedName>
        <fullName evidence="8">Mannonate oxidoreductase</fullName>
    </submittedName>
</protein>
<evidence type="ECO:0000256" key="2">
    <source>
        <dbReference type="ARBA" id="ARBA00022741"/>
    </source>
</evidence>
<dbReference type="GO" id="GO:0016887">
    <property type="term" value="F:ATP hydrolysis activity"/>
    <property type="evidence" value="ECO:0007669"/>
    <property type="project" value="InterPro"/>
</dbReference>
<sequence length="634" mass="72020">MNHTTFEKLQYNELKEIVKSYCVSGLGKQLLDKLTPSPNLTVVKNRLNETTEARAILDAEGHVPFLGVSNIDNTIKKLEKGIILDPSELVSISDFLRGCRKIKKFMLEKEFFAPVLASYANSMSEFKSVEEEINFAIKANRVDSAASRELKRIRNHIETTEEKIKDRLTKFLNNSANKTYIQEFFISKKDDRYTIPIKASYKNHVQGTIVEVSSKGATVFMEPSTVAKLNVELATLKAEEAVEEYQILATLSGLLMENIREININMELISQYDMVFAKAKFSKNIGGVEPSLNDYGYIKLVNCKHPLLTGKAVPLHFEIGKGYRSLIITGPNAGGKTVVLKTIGLLTLATMSGFHIVADKGTEIAVFDHIFVDIGDNQSIENALSTFSSHMKNLSDIMRASNNNTLLLFDEIGSGTEPNEGAALAISILEEFYHMGCMTVATTHYGEIKRFSEMHSDFMNAAMRFNSETLEPLYKLVIGTSGDSNALWISKKMNIRETVLQRAKGYIDNKDYLLERVNDSKIRKPRIEQERTKVQYEFKKGDRVKLLDHDDVGIVYLEMDNFYNVVVFYEREFIKVYVKRLALELPATELYPEGYDLETLFVDYKDRKLQHDIERGSKKALRKIQKEIKRDKSS</sequence>
<dbReference type="PIRSF" id="PIRSF005814">
    <property type="entry name" value="MutS_YshD"/>
    <property type="match status" value="1"/>
</dbReference>
<accession>A0A0K9FF88</accession>
<evidence type="ECO:0000256" key="4">
    <source>
        <dbReference type="ARBA" id="ARBA00022840"/>
    </source>
</evidence>
<evidence type="ECO:0000256" key="1">
    <source>
        <dbReference type="ARBA" id="ARBA00022730"/>
    </source>
</evidence>
<evidence type="ECO:0000256" key="6">
    <source>
        <dbReference type="ARBA" id="ARBA00023125"/>
    </source>
</evidence>
<dbReference type="PANTHER" id="PTHR48466:SF2">
    <property type="entry name" value="OS10G0509000 PROTEIN"/>
    <property type="match status" value="1"/>
</dbReference>
<feature type="domain" description="DNA mismatch repair proteins mutS family" evidence="7">
    <location>
        <begin position="405"/>
        <end position="421"/>
    </location>
</feature>
<dbReference type="SMART" id="SM00534">
    <property type="entry name" value="MUTSac"/>
    <property type="match status" value="1"/>
</dbReference>
<dbReference type="GeneID" id="96598963"/>
<evidence type="ECO:0000313" key="9">
    <source>
        <dbReference type="Proteomes" id="UP000037326"/>
    </source>
</evidence>
<keyword evidence="4" id="KW-0067">ATP-binding</keyword>
<reference evidence="9" key="1">
    <citation type="submission" date="2015-07" db="EMBL/GenBank/DDBJ databases">
        <authorList>
            <consortium name="Consortium for Microbial Forensics and Genomics (microFORGE)"/>
            <person name="Knight B.M."/>
            <person name="Roberts D.P."/>
            <person name="Lin D."/>
            <person name="Hari K."/>
            <person name="Fletcher J."/>
            <person name="Melcher U."/>
            <person name="Blagden T."/>
            <person name="Winegar R.A."/>
        </authorList>
    </citation>
    <scope>NUCLEOTIDE SEQUENCE [LARGE SCALE GENOMIC DNA]</scope>
    <source>
        <strain evidence="9">DSM 23493</strain>
    </source>
</reference>
<comment type="caution">
    <text evidence="8">The sequence shown here is derived from an EMBL/GenBank/DDBJ whole genome shotgun (WGS) entry which is preliminary data.</text>
</comment>
<dbReference type="SUPFAM" id="SSF52540">
    <property type="entry name" value="P-loop containing nucleoside triphosphate hydrolases"/>
    <property type="match status" value="1"/>
</dbReference>
<dbReference type="GO" id="GO:0140664">
    <property type="term" value="F:ATP-dependent DNA damage sensor activity"/>
    <property type="evidence" value="ECO:0007669"/>
    <property type="project" value="InterPro"/>
</dbReference>
<proteinExistence type="predicted"/>
<evidence type="ECO:0000256" key="3">
    <source>
        <dbReference type="ARBA" id="ARBA00022801"/>
    </source>
</evidence>
<dbReference type="InterPro" id="IPR045076">
    <property type="entry name" value="MutS"/>
</dbReference>
<dbReference type="Gene3D" id="3.40.50.300">
    <property type="entry name" value="P-loop containing nucleotide triphosphate hydrolases"/>
    <property type="match status" value="1"/>
</dbReference>
<dbReference type="PATRIC" id="fig|582475.4.peg.2033"/>
<gene>
    <name evidence="8" type="ORF">ACZ11_12040</name>
</gene>
<dbReference type="SUPFAM" id="SSF48334">
    <property type="entry name" value="DNA repair protein MutS, domain III"/>
    <property type="match status" value="1"/>
</dbReference>
<dbReference type="PROSITE" id="PS00486">
    <property type="entry name" value="DNA_MISMATCH_REPAIR_2"/>
    <property type="match status" value="1"/>
</dbReference>
<dbReference type="GO" id="GO:0045910">
    <property type="term" value="P:negative regulation of DNA recombination"/>
    <property type="evidence" value="ECO:0007669"/>
    <property type="project" value="InterPro"/>
</dbReference>
<dbReference type="GO" id="GO:0030983">
    <property type="term" value="F:mismatched DNA binding"/>
    <property type="evidence" value="ECO:0007669"/>
    <property type="project" value="InterPro"/>
</dbReference>
<dbReference type="GO" id="GO:0006298">
    <property type="term" value="P:mismatch repair"/>
    <property type="evidence" value="ECO:0007669"/>
    <property type="project" value="InterPro"/>
</dbReference>
<dbReference type="OrthoDB" id="9808166at2"/>
<dbReference type="RefSeq" id="WP_049666368.1">
    <property type="nucleotide sequence ID" value="NZ_LFXJ01000005.1"/>
</dbReference>
<evidence type="ECO:0000259" key="7">
    <source>
        <dbReference type="PROSITE" id="PS00486"/>
    </source>
</evidence>
<keyword evidence="2" id="KW-0547">Nucleotide-binding</keyword>
<dbReference type="GO" id="GO:0004519">
    <property type="term" value="F:endonuclease activity"/>
    <property type="evidence" value="ECO:0007669"/>
    <property type="project" value="InterPro"/>
</dbReference>